<dbReference type="Pfam" id="PF00646">
    <property type="entry name" value="F-box"/>
    <property type="match status" value="2"/>
</dbReference>
<evidence type="ECO:0000259" key="2">
    <source>
        <dbReference type="PROSITE" id="PS50181"/>
    </source>
</evidence>
<dbReference type="EMBL" id="BKCP01006538">
    <property type="protein sequence ID" value="GER43278.1"/>
    <property type="molecule type" value="Genomic_DNA"/>
</dbReference>
<sequence>DPSVLLPPPSSCAAVGHSLAGPRASLSRAPPPQLSVSQSPALCQFGRVHRGGISDRRTAPLAYQTTRRSLFLSLDEFTGSFKGTRELGFSLHWIKAEITGFYFLSLAVTEFLAQLIPKIGLFKGSKPIFCFSVTKLEKGLQECVERYHGDNLISQLPDDILLIILSFLPLKEAGRTSVLSSRWRNLWSYTSHLNFDDSSSMEKIMRASEFHIVSVEREKYVKWVDSVLQSHRGSTVKELRICFSLLKSAGKSITKWLEFAFERHTEKLELNLSDGDLIHATDETYVFPPELCSSDGPCKSSRLFNCKSIKMLSLGCIQVSGETIEFFLRGCPLLEHEKRSAEVPKGHFAVYVGENEKKRFVIPVLHLNHPLFQELLLQAEEEFGSNGKGIEVPKGHFAVYVGENEKKRFVIPVSYLNHPSFQELLFQAEEEFGFDHPTGGLTIPCSEDLYHGDNLISPLLDDILLIILSFLPLEEAGRTSVLSSRWRNLWSYISHLNFDDYSSMEKVVWDADCRIVEREKYVKWVDSVLQSHRGSTVKELRICFSLVKSATKSITKWLEFAFERHTEKLELNLSDGDFVHHLHE</sequence>
<dbReference type="OrthoDB" id="613853at2759"/>
<feature type="non-terminal residue" evidence="3">
    <location>
        <position position="1"/>
    </location>
</feature>
<dbReference type="InterPro" id="IPR001810">
    <property type="entry name" value="F-box_dom"/>
</dbReference>
<comment type="caution">
    <text evidence="3">The sequence shown here is derived from an EMBL/GenBank/DDBJ whole genome shotgun (WGS) entry which is preliminary data.</text>
</comment>
<gene>
    <name evidence="3" type="ORF">STAS_20114</name>
</gene>
<dbReference type="InterPro" id="IPR053781">
    <property type="entry name" value="F-box_AtFBL13-like"/>
</dbReference>
<name>A0A5A7QE39_STRAF</name>
<dbReference type="CDD" id="cd22160">
    <property type="entry name" value="F-box_AtFBL13-like"/>
    <property type="match status" value="1"/>
</dbReference>
<evidence type="ECO:0000313" key="4">
    <source>
        <dbReference type="Proteomes" id="UP000325081"/>
    </source>
</evidence>
<feature type="domain" description="F-box" evidence="2">
    <location>
        <begin position="150"/>
        <end position="198"/>
    </location>
</feature>
<dbReference type="AlphaFoldDB" id="A0A5A7QE39"/>
<evidence type="ECO:0000256" key="1">
    <source>
        <dbReference type="ARBA" id="ARBA00006974"/>
    </source>
</evidence>
<dbReference type="SUPFAM" id="SSF81383">
    <property type="entry name" value="F-box domain"/>
    <property type="match status" value="2"/>
</dbReference>
<reference evidence="4" key="1">
    <citation type="journal article" date="2019" name="Curr. Biol.">
        <title>Genome Sequence of Striga asiatica Provides Insight into the Evolution of Plant Parasitism.</title>
        <authorList>
            <person name="Yoshida S."/>
            <person name="Kim S."/>
            <person name="Wafula E.K."/>
            <person name="Tanskanen J."/>
            <person name="Kim Y.M."/>
            <person name="Honaas L."/>
            <person name="Yang Z."/>
            <person name="Spallek T."/>
            <person name="Conn C.E."/>
            <person name="Ichihashi Y."/>
            <person name="Cheong K."/>
            <person name="Cui S."/>
            <person name="Der J.P."/>
            <person name="Gundlach H."/>
            <person name="Jiao Y."/>
            <person name="Hori C."/>
            <person name="Ishida J.K."/>
            <person name="Kasahara H."/>
            <person name="Kiba T."/>
            <person name="Kim M.S."/>
            <person name="Koo N."/>
            <person name="Laohavisit A."/>
            <person name="Lee Y.H."/>
            <person name="Lumba S."/>
            <person name="McCourt P."/>
            <person name="Mortimer J.C."/>
            <person name="Mutuku J.M."/>
            <person name="Nomura T."/>
            <person name="Sasaki-Sekimoto Y."/>
            <person name="Seto Y."/>
            <person name="Wang Y."/>
            <person name="Wakatake T."/>
            <person name="Sakakibara H."/>
            <person name="Demura T."/>
            <person name="Yamaguchi S."/>
            <person name="Yoneyama K."/>
            <person name="Manabe R.I."/>
            <person name="Nelson D.C."/>
            <person name="Schulman A.H."/>
            <person name="Timko M.P."/>
            <person name="dePamphilis C.W."/>
            <person name="Choi D."/>
            <person name="Shirasu K."/>
        </authorList>
    </citation>
    <scope>NUCLEOTIDE SEQUENCE [LARGE SCALE GENOMIC DNA]</scope>
    <source>
        <strain evidence="4">cv. UVA1</strain>
    </source>
</reference>
<dbReference type="PANTHER" id="PTHR31293:SF12">
    <property type="entry name" value="RNI-LIKE SUPERFAMILY PROTEIN"/>
    <property type="match status" value="1"/>
</dbReference>
<accession>A0A5A7QE39</accession>
<dbReference type="Pfam" id="PF02519">
    <property type="entry name" value="Auxin_inducible"/>
    <property type="match status" value="2"/>
</dbReference>
<dbReference type="Proteomes" id="UP000325081">
    <property type="component" value="Unassembled WGS sequence"/>
</dbReference>
<dbReference type="PROSITE" id="PS50181">
    <property type="entry name" value="FBOX"/>
    <property type="match status" value="1"/>
</dbReference>
<organism evidence="3 4">
    <name type="scientific">Striga asiatica</name>
    <name type="common">Asiatic witchweed</name>
    <name type="synonym">Buchnera asiatica</name>
    <dbReference type="NCBI Taxonomy" id="4170"/>
    <lineage>
        <taxon>Eukaryota</taxon>
        <taxon>Viridiplantae</taxon>
        <taxon>Streptophyta</taxon>
        <taxon>Embryophyta</taxon>
        <taxon>Tracheophyta</taxon>
        <taxon>Spermatophyta</taxon>
        <taxon>Magnoliopsida</taxon>
        <taxon>eudicotyledons</taxon>
        <taxon>Gunneridae</taxon>
        <taxon>Pentapetalae</taxon>
        <taxon>asterids</taxon>
        <taxon>lamiids</taxon>
        <taxon>Lamiales</taxon>
        <taxon>Orobanchaceae</taxon>
        <taxon>Buchnereae</taxon>
        <taxon>Striga</taxon>
    </lineage>
</organism>
<keyword evidence="4" id="KW-1185">Reference proteome</keyword>
<protein>
    <submittedName>
        <fullName evidence="3">SAUR-like auxin-responsive protein family</fullName>
    </submittedName>
</protein>
<dbReference type="GO" id="GO:0009733">
    <property type="term" value="P:response to auxin"/>
    <property type="evidence" value="ECO:0007669"/>
    <property type="project" value="InterPro"/>
</dbReference>
<dbReference type="Gene3D" id="1.20.1280.50">
    <property type="match status" value="1"/>
</dbReference>
<proteinExistence type="inferred from homology"/>
<dbReference type="InterPro" id="IPR003676">
    <property type="entry name" value="SAUR_fam"/>
</dbReference>
<dbReference type="PANTHER" id="PTHR31293">
    <property type="entry name" value="RNI-LIKE SUPERFAMILY PROTEIN"/>
    <property type="match status" value="1"/>
</dbReference>
<dbReference type="InterPro" id="IPR036047">
    <property type="entry name" value="F-box-like_dom_sf"/>
</dbReference>
<feature type="non-terminal residue" evidence="3">
    <location>
        <position position="584"/>
    </location>
</feature>
<dbReference type="InterPro" id="IPR055294">
    <property type="entry name" value="FBL60-like"/>
</dbReference>
<evidence type="ECO:0000313" key="3">
    <source>
        <dbReference type="EMBL" id="GER43278.1"/>
    </source>
</evidence>
<comment type="similarity">
    <text evidence="1">Belongs to the ARG7 family.</text>
</comment>
<dbReference type="SMART" id="SM00256">
    <property type="entry name" value="FBOX"/>
    <property type="match status" value="2"/>
</dbReference>